<dbReference type="EMBL" id="CAJOAY010000769">
    <property type="protein sequence ID" value="CAF3731518.1"/>
    <property type="molecule type" value="Genomic_DNA"/>
</dbReference>
<dbReference type="Pfam" id="PF00013">
    <property type="entry name" value="KH_1"/>
    <property type="match status" value="3"/>
</dbReference>
<dbReference type="Gene3D" id="3.30.1370.10">
    <property type="entry name" value="K Homology domain, type 1"/>
    <property type="match status" value="3"/>
</dbReference>
<dbReference type="CDD" id="cd22438">
    <property type="entry name" value="KH-I_PCBP_rpt1"/>
    <property type="match status" value="1"/>
</dbReference>
<evidence type="ECO:0000256" key="2">
    <source>
        <dbReference type="PROSITE-ProRule" id="PRU00117"/>
    </source>
</evidence>
<reference evidence="4" key="1">
    <citation type="submission" date="2021-02" db="EMBL/GenBank/DDBJ databases">
        <authorList>
            <person name="Nowell W R."/>
        </authorList>
    </citation>
    <scope>NUCLEOTIDE SEQUENCE</scope>
</reference>
<accession>A0A815ESR9</accession>
<dbReference type="InterPro" id="IPR004088">
    <property type="entry name" value="KH_dom_type_1"/>
</dbReference>
<dbReference type="CDD" id="cd02396">
    <property type="entry name" value="KH-I_PCBP_rpt2"/>
    <property type="match status" value="1"/>
</dbReference>
<evidence type="ECO:0000313" key="5">
    <source>
        <dbReference type="EMBL" id="CAF3731518.1"/>
    </source>
</evidence>
<dbReference type="CDD" id="cd22439">
    <property type="entry name" value="KH-I_PCBP_rpt3"/>
    <property type="match status" value="1"/>
</dbReference>
<comment type="caution">
    <text evidence="4">The sequence shown here is derived from an EMBL/GenBank/DDBJ whole genome shotgun (WGS) entry which is preliminary data.</text>
</comment>
<dbReference type="AlphaFoldDB" id="A0A815ESR9"/>
<dbReference type="EMBL" id="CAJNON010000544">
    <property type="protein sequence ID" value="CAF1310340.1"/>
    <property type="molecule type" value="Genomic_DNA"/>
</dbReference>
<dbReference type="OrthoDB" id="442947at2759"/>
<evidence type="ECO:0000256" key="1">
    <source>
        <dbReference type="ARBA" id="ARBA00022737"/>
    </source>
</evidence>
<feature type="domain" description="K Homology" evidence="3">
    <location>
        <begin position="273"/>
        <end position="343"/>
    </location>
</feature>
<dbReference type="InterPro" id="IPR004087">
    <property type="entry name" value="KH_dom"/>
</dbReference>
<name>A0A815ESR9_9BILA</name>
<protein>
    <recommendedName>
        <fullName evidence="3">K Homology domain-containing protein</fullName>
    </recommendedName>
</protein>
<gene>
    <name evidence="5" type="ORF">OKA104_LOCUS14524</name>
    <name evidence="4" type="ORF">VCS650_LOCUS31556</name>
</gene>
<dbReference type="PROSITE" id="PS50084">
    <property type="entry name" value="KH_TYPE_1"/>
    <property type="match status" value="3"/>
</dbReference>
<dbReference type="Proteomes" id="UP000663881">
    <property type="component" value="Unassembled WGS sequence"/>
</dbReference>
<dbReference type="InterPro" id="IPR036612">
    <property type="entry name" value="KH_dom_type_1_sf"/>
</dbReference>
<evidence type="ECO:0000313" key="6">
    <source>
        <dbReference type="Proteomes" id="UP000663891"/>
    </source>
</evidence>
<evidence type="ECO:0000313" key="4">
    <source>
        <dbReference type="EMBL" id="CAF1310340.1"/>
    </source>
</evidence>
<organism evidence="4 6">
    <name type="scientific">Adineta steineri</name>
    <dbReference type="NCBI Taxonomy" id="433720"/>
    <lineage>
        <taxon>Eukaryota</taxon>
        <taxon>Metazoa</taxon>
        <taxon>Spiralia</taxon>
        <taxon>Gnathifera</taxon>
        <taxon>Rotifera</taxon>
        <taxon>Eurotatoria</taxon>
        <taxon>Bdelloidea</taxon>
        <taxon>Adinetida</taxon>
        <taxon>Adinetidae</taxon>
        <taxon>Adineta</taxon>
    </lineage>
</organism>
<dbReference type="Proteomes" id="UP000663891">
    <property type="component" value="Unassembled WGS sequence"/>
</dbReference>
<proteinExistence type="predicted"/>
<sequence length="353" mass="38219">MMMDNPTLHHPQIVQLTTTNPQNINNIQQQQQQPNIKPPGEMENFLTIRLLMQGKEVGSIIGKRGDNIKAIREESGARINISDGTTPERIVTMVGTIDTLSKAFDMICQKFEDDLKQTCTTIPPITLRLVVPASQCGSIIGKGGAKIKEIRETTGASVQVASEMLPTSTERAVTISGKLESIESCFRQICQIMLESPPKGETVPYRPKMMISPVHAPIIFANGQAYQVQGQFAIPLPPNELNAYASLPQLGPGVGMPAAPLMPNGLPANRAQLQSQREITIANDLIGCIIGRGGQKISEIRQASGANIKIADLDEGSQDRHVTISGTPEQIQLAEFLIHSRIASEIGGILITH</sequence>
<keyword evidence="1" id="KW-0677">Repeat</keyword>
<keyword evidence="2" id="KW-0694">RNA-binding</keyword>
<evidence type="ECO:0000259" key="3">
    <source>
        <dbReference type="SMART" id="SM00322"/>
    </source>
</evidence>
<feature type="domain" description="K Homology" evidence="3">
    <location>
        <begin position="44"/>
        <end position="112"/>
    </location>
</feature>
<dbReference type="SUPFAM" id="SSF54791">
    <property type="entry name" value="Eukaryotic type KH-domain (KH-domain type I)"/>
    <property type="match status" value="3"/>
</dbReference>
<dbReference type="PANTHER" id="PTHR10288">
    <property type="entry name" value="KH DOMAIN CONTAINING RNA BINDING PROTEIN"/>
    <property type="match status" value="1"/>
</dbReference>
<feature type="domain" description="K Homology" evidence="3">
    <location>
        <begin position="123"/>
        <end position="194"/>
    </location>
</feature>
<dbReference type="SMART" id="SM00322">
    <property type="entry name" value="KH"/>
    <property type="match status" value="3"/>
</dbReference>
<dbReference type="GO" id="GO:0003723">
    <property type="term" value="F:RNA binding"/>
    <property type="evidence" value="ECO:0007669"/>
    <property type="project" value="UniProtKB-UniRule"/>
</dbReference>